<evidence type="ECO:0000256" key="1">
    <source>
        <dbReference type="RuleBase" id="RU000487"/>
    </source>
</evidence>
<dbReference type="eggNOG" id="KOG0678">
    <property type="taxonomic scope" value="Eukaryota"/>
</dbReference>
<dbReference type="SMART" id="SM00268">
    <property type="entry name" value="ACTIN"/>
    <property type="match status" value="1"/>
</dbReference>
<protein>
    <submittedName>
        <fullName evidence="2">Actin-related protein 3</fullName>
    </submittedName>
</protein>
<dbReference type="STRING" id="3075.A0A087SF54"/>
<dbReference type="InterPro" id="IPR043129">
    <property type="entry name" value="ATPase_NBD"/>
</dbReference>
<dbReference type="InterPro" id="IPR004000">
    <property type="entry name" value="Actin"/>
</dbReference>
<keyword evidence="3" id="KW-1185">Reference proteome</keyword>
<dbReference type="FunFam" id="3.30.420.40:FF:000502">
    <property type="entry name" value="Actin-Related Proteins"/>
    <property type="match status" value="1"/>
</dbReference>
<evidence type="ECO:0000313" key="3">
    <source>
        <dbReference type="Proteomes" id="UP000028924"/>
    </source>
</evidence>
<dbReference type="OrthoDB" id="421448at2759"/>
<dbReference type="Gene3D" id="3.30.420.40">
    <property type="match status" value="3"/>
</dbReference>
<dbReference type="RefSeq" id="XP_011397246.1">
    <property type="nucleotide sequence ID" value="XM_011398944.1"/>
</dbReference>
<reference evidence="2 3" key="1">
    <citation type="journal article" date="2014" name="BMC Genomics">
        <title>Oil accumulation mechanisms of the oleaginous microalga Chlorella protothecoides revealed through its genome, transcriptomes, and proteomes.</title>
        <authorList>
            <person name="Gao C."/>
            <person name="Wang Y."/>
            <person name="Shen Y."/>
            <person name="Yan D."/>
            <person name="He X."/>
            <person name="Dai J."/>
            <person name="Wu Q."/>
        </authorList>
    </citation>
    <scope>NUCLEOTIDE SEQUENCE [LARGE SCALE GENOMIC DNA]</scope>
    <source>
        <strain evidence="2 3">0710</strain>
    </source>
</reference>
<dbReference type="PANTHER" id="PTHR11937">
    <property type="entry name" value="ACTIN"/>
    <property type="match status" value="1"/>
</dbReference>
<dbReference type="Pfam" id="PF00022">
    <property type="entry name" value="Actin"/>
    <property type="match status" value="2"/>
</dbReference>
<name>A0A087SF54_AUXPR</name>
<dbReference type="Gene3D" id="3.90.640.10">
    <property type="entry name" value="Actin, Chain A, domain 4"/>
    <property type="match status" value="1"/>
</dbReference>
<sequence>MDDFARPALVIDCGSAFIKAGFAGEVSPAVRDPSTVPRAAGLEPGPPLVPVKHGIVQDWDAMEQLWLDVTYRRLHVYTSDQPVILTEPPQNSPESREQAAEVMFESLDVPALHIGVQAQLALYADYAARQAMGSQTSSASLTGLVVESGEGCTHVIPLVDGFLLASGTRSMPLGGAQLTRHIQALMRKGAAPPPPDQSLEIAVAVKERQCFVAAVGGGPWSSASSNQVPGSVPDGPFKVGRHGLATGQPLRIQLGEERWRGPELFFDPGAFTKDATPSLPDLIDDAIQACPIDTRRALYGNIVLSGGSTLFKGLARRLETEVQARVAARVQGRAPASHAAATGVEVHVVTHPMQHFGAWFGGSVLGASEAFREVAITRAAYMETGPTIVRNNVVHSDW</sequence>
<gene>
    <name evidence="2" type="ORF">F751_3076</name>
</gene>
<proteinExistence type="inferred from homology"/>
<dbReference type="GeneID" id="23614467"/>
<dbReference type="Proteomes" id="UP000028924">
    <property type="component" value="Unassembled WGS sequence"/>
</dbReference>
<dbReference type="SUPFAM" id="SSF53067">
    <property type="entry name" value="Actin-like ATPase domain"/>
    <property type="match status" value="2"/>
</dbReference>
<evidence type="ECO:0000313" key="2">
    <source>
        <dbReference type="EMBL" id="KFM24358.1"/>
    </source>
</evidence>
<dbReference type="KEGG" id="apro:F751_3076"/>
<accession>A0A087SF54</accession>
<organism evidence="2 3">
    <name type="scientific">Auxenochlorella protothecoides</name>
    <name type="common">Green microalga</name>
    <name type="synonym">Chlorella protothecoides</name>
    <dbReference type="NCBI Taxonomy" id="3075"/>
    <lineage>
        <taxon>Eukaryota</taxon>
        <taxon>Viridiplantae</taxon>
        <taxon>Chlorophyta</taxon>
        <taxon>core chlorophytes</taxon>
        <taxon>Trebouxiophyceae</taxon>
        <taxon>Chlorellales</taxon>
        <taxon>Chlorellaceae</taxon>
        <taxon>Auxenochlorella</taxon>
    </lineage>
</organism>
<dbReference type="AlphaFoldDB" id="A0A087SF54"/>
<comment type="similarity">
    <text evidence="1">Belongs to the actin family.</text>
</comment>
<dbReference type="EMBL" id="KL662107">
    <property type="protein sequence ID" value="KFM24358.1"/>
    <property type="molecule type" value="Genomic_DNA"/>
</dbReference>